<reference evidence="3" key="1">
    <citation type="submission" date="2020-10" db="EMBL/GenBank/DDBJ databases">
        <title>Mucilaginibacter mali sp. nov., isolated from rhizosphere soil of apple orchard.</title>
        <authorList>
            <person name="Lee J.-S."/>
            <person name="Kim H.S."/>
            <person name="Kim J.-S."/>
        </authorList>
    </citation>
    <scope>NUCLEOTIDE SEQUENCE</scope>
    <source>
        <strain evidence="3">KCTC 22746</strain>
    </source>
</reference>
<organism evidence="3 4">
    <name type="scientific">Mucilaginibacter myungsuensis</name>
    <dbReference type="NCBI Taxonomy" id="649104"/>
    <lineage>
        <taxon>Bacteria</taxon>
        <taxon>Pseudomonadati</taxon>
        <taxon>Bacteroidota</taxon>
        <taxon>Sphingobacteriia</taxon>
        <taxon>Sphingobacteriales</taxon>
        <taxon>Sphingobacteriaceae</taxon>
        <taxon>Mucilaginibacter</taxon>
    </lineage>
</organism>
<proteinExistence type="predicted"/>
<dbReference type="Proteomes" id="UP000622475">
    <property type="component" value="Unassembled WGS sequence"/>
</dbReference>
<dbReference type="RefSeq" id="WP_194110119.1">
    <property type="nucleotide sequence ID" value="NZ_JADFFL010000001.1"/>
</dbReference>
<keyword evidence="2" id="KW-0732">Signal</keyword>
<evidence type="ECO:0000313" key="4">
    <source>
        <dbReference type="Proteomes" id="UP000622475"/>
    </source>
</evidence>
<comment type="caution">
    <text evidence="3">The sequence shown here is derived from an EMBL/GenBank/DDBJ whole genome shotgun (WGS) entry which is preliminary data.</text>
</comment>
<keyword evidence="4" id="KW-1185">Reference proteome</keyword>
<dbReference type="AlphaFoldDB" id="A0A929PUM8"/>
<feature type="chain" id="PRO_5036930343" evidence="2">
    <location>
        <begin position="20"/>
        <end position="68"/>
    </location>
</feature>
<accession>A0A929PUM8</accession>
<feature type="transmembrane region" description="Helical" evidence="1">
    <location>
        <begin position="36"/>
        <end position="57"/>
    </location>
</feature>
<feature type="signal peptide" evidence="2">
    <location>
        <begin position="1"/>
        <end position="19"/>
    </location>
</feature>
<dbReference type="EMBL" id="JADFFL010000001">
    <property type="protein sequence ID" value="MBE9660933.1"/>
    <property type="molecule type" value="Genomic_DNA"/>
</dbReference>
<evidence type="ECO:0000256" key="1">
    <source>
        <dbReference type="SAM" id="Phobius"/>
    </source>
</evidence>
<protein>
    <submittedName>
        <fullName evidence="3">CcmD family protein</fullName>
    </submittedName>
</protein>
<gene>
    <name evidence="3" type="ORF">IRJ16_03480</name>
</gene>
<keyword evidence="1" id="KW-0812">Transmembrane</keyword>
<name>A0A929PUM8_9SPHI</name>
<dbReference type="Pfam" id="PF20077">
    <property type="entry name" value="CcmD_alt"/>
    <property type="match status" value="1"/>
</dbReference>
<evidence type="ECO:0000256" key="2">
    <source>
        <dbReference type="SAM" id="SignalP"/>
    </source>
</evidence>
<keyword evidence="1" id="KW-1133">Transmembrane helix</keyword>
<sequence length="68" mass="7538">MKKLSSLMLALMLSIAAFAQPSSVEMADTMRSEGKIYVVIATITIVFIGLAIFLFSIDRRVKKLEKSN</sequence>
<keyword evidence="1" id="KW-0472">Membrane</keyword>
<evidence type="ECO:0000313" key="3">
    <source>
        <dbReference type="EMBL" id="MBE9660933.1"/>
    </source>
</evidence>